<dbReference type="PANTHER" id="PTHR37610">
    <property type="entry name" value="CCHC-TYPE DOMAIN-CONTAINING PROTEIN"/>
    <property type="match status" value="1"/>
</dbReference>
<dbReference type="EMBL" id="JBJKTR010000017">
    <property type="protein sequence ID" value="KAL3337289.1"/>
    <property type="molecule type" value="Genomic_DNA"/>
</dbReference>
<dbReference type="PANTHER" id="PTHR37610:SF86">
    <property type="entry name" value="RETROTRANSPOSON COPIA-LIKE N-TERMINAL DOMAIN-CONTAINING PROTEIN"/>
    <property type="match status" value="1"/>
</dbReference>
<keyword evidence="1" id="KW-0732">Signal</keyword>
<evidence type="ECO:0000313" key="4">
    <source>
        <dbReference type="Proteomes" id="UP001627284"/>
    </source>
</evidence>
<proteinExistence type="predicted"/>
<organism evidence="3 4">
    <name type="scientific">Solanum stoloniferum</name>
    <dbReference type="NCBI Taxonomy" id="62892"/>
    <lineage>
        <taxon>Eukaryota</taxon>
        <taxon>Viridiplantae</taxon>
        <taxon>Streptophyta</taxon>
        <taxon>Embryophyta</taxon>
        <taxon>Tracheophyta</taxon>
        <taxon>Spermatophyta</taxon>
        <taxon>Magnoliopsida</taxon>
        <taxon>eudicotyledons</taxon>
        <taxon>Gunneridae</taxon>
        <taxon>Pentapetalae</taxon>
        <taxon>asterids</taxon>
        <taxon>lamiids</taxon>
        <taxon>Solanales</taxon>
        <taxon>Solanaceae</taxon>
        <taxon>Solanoideae</taxon>
        <taxon>Solaneae</taxon>
        <taxon>Solanum</taxon>
    </lineage>
</organism>
<evidence type="ECO:0000313" key="3">
    <source>
        <dbReference type="EMBL" id="KAL3337289.1"/>
    </source>
</evidence>
<accession>A0ABD2S0F7</accession>
<reference evidence="3 4" key="1">
    <citation type="submission" date="2024-05" db="EMBL/GenBank/DDBJ databases">
        <title>De novo assembly of an allotetraploid wild potato.</title>
        <authorList>
            <person name="Hosaka A.J."/>
        </authorList>
    </citation>
    <scope>NUCLEOTIDE SEQUENCE [LARGE SCALE GENOMIC DNA]</scope>
    <source>
        <tissue evidence="3">Young leaves</tissue>
    </source>
</reference>
<feature type="domain" description="Retrotransposon gag" evidence="2">
    <location>
        <begin position="32"/>
        <end position="82"/>
    </location>
</feature>
<gene>
    <name evidence="3" type="ORF">AABB24_029775</name>
</gene>
<keyword evidence="4" id="KW-1185">Reference proteome</keyword>
<protein>
    <recommendedName>
        <fullName evidence="2">Retrotransposon gag domain-containing protein</fullName>
    </recommendedName>
</protein>
<evidence type="ECO:0000256" key="1">
    <source>
        <dbReference type="SAM" id="SignalP"/>
    </source>
</evidence>
<evidence type="ECO:0000259" key="2">
    <source>
        <dbReference type="Pfam" id="PF03732"/>
    </source>
</evidence>
<feature type="signal peptide" evidence="1">
    <location>
        <begin position="1"/>
        <end position="19"/>
    </location>
</feature>
<dbReference type="Pfam" id="PF03732">
    <property type="entry name" value="Retrotrans_gag"/>
    <property type="match status" value="1"/>
</dbReference>
<name>A0ABD2S0F7_9SOLN</name>
<comment type="caution">
    <text evidence="3">The sequence shown here is derived from an EMBL/GenBank/DDBJ whole genome shotgun (WGS) entry which is preliminary data.</text>
</comment>
<dbReference type="Proteomes" id="UP001627284">
    <property type="component" value="Unassembled WGS sequence"/>
</dbReference>
<feature type="chain" id="PRO_5044842967" description="Retrotransposon gag domain-containing protein" evidence="1">
    <location>
        <begin position="20"/>
        <end position="219"/>
    </location>
</feature>
<sequence>MWEKCNAVVLSWIMNAVRSGLLSSVVYCGDAHRVWCDLKERFDKINGAHIFQLHKEIHSLTQGTMTVTDYYTTLKGLWNEYDSIMPCPGCSCNESKKFQEHCEYQRFLEFLMGLNKTYAAARGQIQMQTPTPNLNKAFSLIMDHESQRNLAHISSDGSLPRIVESFALLSQKGVNRPQISAGFRHQPGGGQYDNQFINSQKSQRSVVLCEMCGFRGHTK</sequence>
<dbReference type="InterPro" id="IPR005162">
    <property type="entry name" value="Retrotrans_gag_dom"/>
</dbReference>
<dbReference type="AlphaFoldDB" id="A0ABD2S0F7"/>